<protein>
    <submittedName>
        <fullName evidence="1">Uncharacterized protein</fullName>
    </submittedName>
</protein>
<evidence type="ECO:0000313" key="2">
    <source>
        <dbReference type="Proteomes" id="UP000236340"/>
    </source>
</evidence>
<accession>A0A2K2HDE2</accession>
<sequence length="78" mass="8590">MDRASFLEILFRRHGQLSGGCSGDMNGKVMKTACPKLMAKRTVDAPPWIKIYQIRSALQGNRVLVGQVPAACQRPFGD</sequence>
<organism evidence="1 2">
    <name type="scientific">Geothermobacter hydrogeniphilus</name>
    <dbReference type="NCBI Taxonomy" id="1969733"/>
    <lineage>
        <taxon>Bacteria</taxon>
        <taxon>Pseudomonadati</taxon>
        <taxon>Thermodesulfobacteriota</taxon>
        <taxon>Desulfuromonadia</taxon>
        <taxon>Desulfuromonadales</taxon>
        <taxon>Geothermobacteraceae</taxon>
        <taxon>Geothermobacter</taxon>
    </lineage>
</organism>
<reference evidence="1 2" key="1">
    <citation type="journal article" date="2018" name="Genome Announc.">
        <title>Genome Sequence of Geothermobacter sp. HR-1 Iron Reducer from the Loihi Seamount.</title>
        <authorList>
            <person name="Smith H."/>
            <person name="Abuyen K."/>
            <person name="Tremblay J."/>
            <person name="Savalia P."/>
            <person name="Perez-Rodriguez I."/>
            <person name="Emerson D."/>
            <person name="Tully B."/>
            <person name="Amend J."/>
        </authorList>
    </citation>
    <scope>NUCLEOTIDE SEQUENCE [LARGE SCALE GENOMIC DNA]</scope>
    <source>
        <strain evidence="1 2">HR-1</strain>
    </source>
</reference>
<gene>
    <name evidence="1" type="ORF">C2E25_03210</name>
</gene>
<dbReference type="Proteomes" id="UP000236340">
    <property type="component" value="Unassembled WGS sequence"/>
</dbReference>
<dbReference type="EMBL" id="PPFX01000004">
    <property type="protein sequence ID" value="PNU21315.1"/>
    <property type="molecule type" value="Genomic_DNA"/>
</dbReference>
<name>A0A2K2HDE2_9BACT</name>
<comment type="caution">
    <text evidence="1">The sequence shown here is derived from an EMBL/GenBank/DDBJ whole genome shotgun (WGS) entry which is preliminary data.</text>
</comment>
<dbReference type="AlphaFoldDB" id="A0A2K2HDE2"/>
<proteinExistence type="predicted"/>
<evidence type="ECO:0000313" key="1">
    <source>
        <dbReference type="EMBL" id="PNU21315.1"/>
    </source>
</evidence>